<dbReference type="OrthoDB" id="9793549at2"/>
<dbReference type="InterPro" id="IPR001789">
    <property type="entry name" value="Sig_transdc_resp-reg_receiver"/>
</dbReference>
<evidence type="ECO:0000256" key="1">
    <source>
        <dbReference type="PROSITE-ProRule" id="PRU00169"/>
    </source>
</evidence>
<dbReference type="SMART" id="SM00448">
    <property type="entry name" value="REC"/>
    <property type="match status" value="1"/>
</dbReference>
<dbReference type="InterPro" id="IPR052893">
    <property type="entry name" value="TCS_response_regulator"/>
</dbReference>
<dbReference type="RefSeq" id="WP_109718799.1">
    <property type="nucleotide sequence ID" value="NZ_QEQK01000002.1"/>
</dbReference>
<organism evidence="3 4">
    <name type="scientific">Abyssibacter profundi</name>
    <dbReference type="NCBI Taxonomy" id="2182787"/>
    <lineage>
        <taxon>Bacteria</taxon>
        <taxon>Pseudomonadati</taxon>
        <taxon>Pseudomonadota</taxon>
        <taxon>Gammaproteobacteria</taxon>
        <taxon>Chromatiales</taxon>
        <taxon>Oceanococcaceae</taxon>
        <taxon>Abyssibacter</taxon>
    </lineage>
</organism>
<dbReference type="PROSITE" id="PS50110">
    <property type="entry name" value="RESPONSE_REGULATORY"/>
    <property type="match status" value="1"/>
</dbReference>
<dbReference type="EMBL" id="QEQK01000002">
    <property type="protein sequence ID" value="PWN57293.1"/>
    <property type="molecule type" value="Genomic_DNA"/>
</dbReference>
<dbReference type="Proteomes" id="UP000251800">
    <property type="component" value="Unassembled WGS sequence"/>
</dbReference>
<name>A0A363UPA3_9GAMM</name>
<protein>
    <submittedName>
        <fullName evidence="3">Response regulator</fullName>
    </submittedName>
</protein>
<accession>A0A363UPA3</accession>
<dbReference type="GO" id="GO:0000160">
    <property type="term" value="P:phosphorelay signal transduction system"/>
    <property type="evidence" value="ECO:0007669"/>
    <property type="project" value="InterPro"/>
</dbReference>
<keyword evidence="1" id="KW-0597">Phosphoprotein</keyword>
<keyword evidence="4" id="KW-1185">Reference proteome</keyword>
<dbReference type="Gene3D" id="3.40.50.2300">
    <property type="match status" value="1"/>
</dbReference>
<dbReference type="InterPro" id="IPR011006">
    <property type="entry name" value="CheY-like_superfamily"/>
</dbReference>
<reference evidence="3 4" key="1">
    <citation type="submission" date="2018-05" db="EMBL/GenBank/DDBJ databases">
        <title>Abyssibacter profundi OUC007T gen. nov., sp. nov, a marine bacterium isolated from seawater of the Mariana Trench.</title>
        <authorList>
            <person name="Zhou S."/>
        </authorList>
    </citation>
    <scope>NUCLEOTIDE SEQUENCE [LARGE SCALE GENOMIC DNA]</scope>
    <source>
        <strain evidence="3 4">OUC007</strain>
    </source>
</reference>
<proteinExistence type="predicted"/>
<dbReference type="Pfam" id="PF00072">
    <property type="entry name" value="Response_reg"/>
    <property type="match status" value="1"/>
</dbReference>
<evidence type="ECO:0000259" key="2">
    <source>
        <dbReference type="PROSITE" id="PS50110"/>
    </source>
</evidence>
<evidence type="ECO:0000313" key="3">
    <source>
        <dbReference type="EMBL" id="PWN57293.1"/>
    </source>
</evidence>
<dbReference type="PANTHER" id="PTHR44520">
    <property type="entry name" value="RESPONSE REGULATOR RCP1-RELATED"/>
    <property type="match status" value="1"/>
</dbReference>
<gene>
    <name evidence="3" type="ORF">DEH80_01960</name>
</gene>
<evidence type="ECO:0000313" key="4">
    <source>
        <dbReference type="Proteomes" id="UP000251800"/>
    </source>
</evidence>
<sequence length="134" mass="14621">MILLVEDNPGDVVLFTEMLRSSGWSVDVDVAQDGESALTKLQQASQQNACYDAMVLDLNLPKIGGFEVLERIRADQVCPAMMRLVLSSSALEADQARARALGADAYFVKPSEFLAYDDLLRAIRSAIETGRPNA</sequence>
<dbReference type="AlphaFoldDB" id="A0A363UPA3"/>
<feature type="domain" description="Response regulatory" evidence="2">
    <location>
        <begin position="1"/>
        <end position="124"/>
    </location>
</feature>
<dbReference type="SUPFAM" id="SSF52172">
    <property type="entry name" value="CheY-like"/>
    <property type="match status" value="1"/>
</dbReference>
<feature type="modified residue" description="4-aspartylphosphate" evidence="1">
    <location>
        <position position="57"/>
    </location>
</feature>
<comment type="caution">
    <text evidence="3">The sequence shown here is derived from an EMBL/GenBank/DDBJ whole genome shotgun (WGS) entry which is preliminary data.</text>
</comment>